<dbReference type="EMBL" id="CM046116">
    <property type="protein sequence ID" value="KAI8421760.1"/>
    <property type="molecule type" value="Genomic_DNA"/>
</dbReference>
<evidence type="ECO:0000313" key="2">
    <source>
        <dbReference type="Proteomes" id="UP001064048"/>
    </source>
</evidence>
<keyword evidence="2" id="KW-1185">Reference proteome</keyword>
<organism evidence="1 2">
    <name type="scientific">Choristoneura fumiferana</name>
    <name type="common">Spruce budworm moth</name>
    <name type="synonym">Archips fumiferana</name>
    <dbReference type="NCBI Taxonomy" id="7141"/>
    <lineage>
        <taxon>Eukaryota</taxon>
        <taxon>Metazoa</taxon>
        <taxon>Ecdysozoa</taxon>
        <taxon>Arthropoda</taxon>
        <taxon>Hexapoda</taxon>
        <taxon>Insecta</taxon>
        <taxon>Pterygota</taxon>
        <taxon>Neoptera</taxon>
        <taxon>Endopterygota</taxon>
        <taxon>Lepidoptera</taxon>
        <taxon>Glossata</taxon>
        <taxon>Ditrysia</taxon>
        <taxon>Tortricoidea</taxon>
        <taxon>Tortricidae</taxon>
        <taxon>Tortricinae</taxon>
        <taxon>Choristoneura</taxon>
    </lineage>
</organism>
<evidence type="ECO:0000313" key="1">
    <source>
        <dbReference type="EMBL" id="KAI8421760.1"/>
    </source>
</evidence>
<protein>
    <submittedName>
        <fullName evidence="1">Uncharacterized protein</fullName>
    </submittedName>
</protein>
<comment type="caution">
    <text evidence="1">The sequence shown here is derived from an EMBL/GenBank/DDBJ whole genome shotgun (WGS) entry which is preliminary data.</text>
</comment>
<accession>A0ACC0JCA3</accession>
<gene>
    <name evidence="1" type="ORF">MSG28_009724</name>
</gene>
<sequence>MSGLSPWLSGLSAESVAGGVPGEEAGEPAPGSNTGRLTSGSYAEAKQAQLETNLFETDNSNDQESSAGQELILEFLRKCKNIEASHTSDEAMFKEIKVLKKNLLQQDNNRTALVKVRRHMGHLLVDIAHFAHATTCPQGTNTTFRSSA</sequence>
<dbReference type="Proteomes" id="UP001064048">
    <property type="component" value="Chromosome 16"/>
</dbReference>
<name>A0ACC0JCA3_CHOFU</name>
<proteinExistence type="predicted"/>
<reference evidence="1 2" key="1">
    <citation type="journal article" date="2022" name="Genome Biol. Evol.">
        <title>The Spruce Budworm Genome: Reconstructing the Evolutionary History of Antifreeze Proteins.</title>
        <authorList>
            <person name="Beliveau C."/>
            <person name="Gagne P."/>
            <person name="Picq S."/>
            <person name="Vernygora O."/>
            <person name="Keeling C.I."/>
            <person name="Pinkney K."/>
            <person name="Doucet D."/>
            <person name="Wen F."/>
            <person name="Johnston J.S."/>
            <person name="Maaroufi H."/>
            <person name="Boyle B."/>
            <person name="Laroche J."/>
            <person name="Dewar K."/>
            <person name="Juretic N."/>
            <person name="Blackburn G."/>
            <person name="Nisole A."/>
            <person name="Brunet B."/>
            <person name="Brandao M."/>
            <person name="Lumley L."/>
            <person name="Duan J."/>
            <person name="Quan G."/>
            <person name="Lucarotti C.J."/>
            <person name="Roe A.D."/>
            <person name="Sperling F.A.H."/>
            <person name="Levesque R.C."/>
            <person name="Cusson M."/>
        </authorList>
    </citation>
    <scope>NUCLEOTIDE SEQUENCE [LARGE SCALE GENOMIC DNA]</scope>
    <source>
        <strain evidence="1">Glfc:IPQL:Cfum</strain>
    </source>
</reference>